<dbReference type="Proteomes" id="UP000790709">
    <property type="component" value="Unassembled WGS sequence"/>
</dbReference>
<evidence type="ECO:0000313" key="2">
    <source>
        <dbReference type="Proteomes" id="UP000790709"/>
    </source>
</evidence>
<sequence length="1376" mass="150005">MLKSNDQRDSFLRATTSSGGPLHDPTYLKSPIDSIIGSLPNHSHISAHDLMDAYNTFTNRVRALGEQPLDGRCSIPALQYLELRTVSLTQALRRDIQLAHVDPFSFESHQHTFPQADSLTSTQDITPDAIQRARDMSSLCLYALCALSVIVRFPVLYAMFSSASDNLNALLDDVLNITHAQRLPVHNSRKTYSLSLWVIQFQRLPLATLSLRSLIIVGALGRTLEREPAQNDVGAVAIDGLKGIRHLVTNHASVFLAPISDLLPLILPTLTSSSPSLRLQAACVLGAVVSALTSPSFSNTSLECRSSISGHVLAFIDAQCSRPTPTQPSTGLPSVVQAALTMEKQSCLGEGPSWALCVLASLVVLSNYTLFSHPRALKFIFRSLALSLTHNRSIVRALHPCIWRCLIWAFGRLGEQTNDLDDASVRDSAFLVIKQELNASLGIVLVATLIGPAECSASPASECHAARDNVSKALTVLDDMVRGSNAHTAQEGLFLLAKLTNGVGASSPPSNDIPAWNPDQALPSALFDGTMLNAEWSHLQAALRTIPSPSVREVRQLSEAEIVQHHDMLSSIWVHIAHSHSERLLSGELVHVWQSLLLAQAQLTQGHGHLTTPSESATRAGMTVIGFLSCLSIGPIVEPWQEIADQMRRLSIVKQLWAVMKNVFAPPCLARLAELILGAIVRQQFLISNEDVRDVWSKLCADLISVGNPSFLKGLFQSVGLQRGPQVQVQRELWGVAARSTVLLGSKPKWQDVVTFLSTPVGIWTMSDSEMELWEALLQFAISDAQRAFVESSAVIESFASQVKERHLDASLATQKPLIVLLAHLDLREGMAFPISLLAFVDRSLRVNYHHKPELLEISLDLLRALRALITSSPVSLVVRIIPALQQGLCLWVEDRAETLLEDEYNDVIMPLYCDSLKVLESHALSPVTLASLSTFLAAGFVRIPRPALGPIAFEKFWRATYYRQTHFYDDIPANVRACLRAFQDAYGGDLSIGVTHFTDSQTTSSTTGSHPPSQNAEVLQDTSSRTPGMADRTATQRAGRRSTTIQEVIDVSRATTPTPIARTISPVQIPALRHLQDCASHAEESLPIFVAPTPPGSSPSNIPRPCCLSPHSPLVDVAPVNRVRTRGSTKRKSDDFDDKLVKRSRTLSRMPPRRSRRIISEPANRVTSPVIISRPGSAPAGRCRRLVFDGIELPTLRQVLARDRQGSRTASAQPKSIKEARVPSLQQISGPPLTRSPSVSSEEYDSWELGCLEADASEMEVDDSLVAAPFSSPLQTQSPVADTDHSTGSIMIPVGPASRPTRAQSQGSPSVPHRLPLRRSRTTSARLDALHDVYAAVSNGASQIPVQELLQATKLVHQIGTVLSEQIGKKFGGAR</sequence>
<gene>
    <name evidence="1" type="ORF">BV22DRAFT_1075479</name>
</gene>
<comment type="caution">
    <text evidence="1">The sequence shown here is derived from an EMBL/GenBank/DDBJ whole genome shotgun (WGS) entry which is preliminary data.</text>
</comment>
<proteinExistence type="predicted"/>
<name>A0ACB8B2A3_9AGAM</name>
<protein>
    <submittedName>
        <fullName evidence="1">Uncharacterized protein</fullName>
    </submittedName>
</protein>
<keyword evidence="2" id="KW-1185">Reference proteome</keyword>
<dbReference type="EMBL" id="MU266679">
    <property type="protein sequence ID" value="KAH7919238.1"/>
    <property type="molecule type" value="Genomic_DNA"/>
</dbReference>
<evidence type="ECO:0000313" key="1">
    <source>
        <dbReference type="EMBL" id="KAH7919238.1"/>
    </source>
</evidence>
<accession>A0ACB8B2A3</accession>
<reference evidence="1" key="1">
    <citation type="journal article" date="2021" name="New Phytol.">
        <title>Evolutionary innovations through gain and loss of genes in the ectomycorrhizal Boletales.</title>
        <authorList>
            <person name="Wu G."/>
            <person name="Miyauchi S."/>
            <person name="Morin E."/>
            <person name="Kuo A."/>
            <person name="Drula E."/>
            <person name="Varga T."/>
            <person name="Kohler A."/>
            <person name="Feng B."/>
            <person name="Cao Y."/>
            <person name="Lipzen A."/>
            <person name="Daum C."/>
            <person name="Hundley H."/>
            <person name="Pangilinan J."/>
            <person name="Johnson J."/>
            <person name="Barry K."/>
            <person name="LaButti K."/>
            <person name="Ng V."/>
            <person name="Ahrendt S."/>
            <person name="Min B."/>
            <person name="Choi I.G."/>
            <person name="Park H."/>
            <person name="Plett J.M."/>
            <person name="Magnuson J."/>
            <person name="Spatafora J.W."/>
            <person name="Nagy L.G."/>
            <person name="Henrissat B."/>
            <person name="Grigoriev I.V."/>
            <person name="Yang Z.L."/>
            <person name="Xu J."/>
            <person name="Martin F.M."/>
        </authorList>
    </citation>
    <scope>NUCLEOTIDE SEQUENCE</scope>
    <source>
        <strain evidence="1">KUC20120723A-06</strain>
    </source>
</reference>
<organism evidence="1 2">
    <name type="scientific">Leucogyrophana mollusca</name>
    <dbReference type="NCBI Taxonomy" id="85980"/>
    <lineage>
        <taxon>Eukaryota</taxon>
        <taxon>Fungi</taxon>
        <taxon>Dikarya</taxon>
        <taxon>Basidiomycota</taxon>
        <taxon>Agaricomycotina</taxon>
        <taxon>Agaricomycetes</taxon>
        <taxon>Agaricomycetidae</taxon>
        <taxon>Boletales</taxon>
        <taxon>Boletales incertae sedis</taxon>
        <taxon>Leucogyrophana</taxon>
    </lineage>
</organism>